<dbReference type="InterPro" id="IPR057670">
    <property type="entry name" value="SH3_retrovirus"/>
</dbReference>
<evidence type="ECO:0000259" key="1">
    <source>
        <dbReference type="Pfam" id="PF00665"/>
    </source>
</evidence>
<protein>
    <recommendedName>
        <fullName evidence="7">Integrase catalytic domain-containing protein</fullName>
    </recommendedName>
</protein>
<comment type="caution">
    <text evidence="5">The sequence shown here is derived from an EMBL/GenBank/DDBJ whole genome shotgun (WGS) entry which is preliminary data.</text>
</comment>
<feature type="domain" description="Retroviral polymerase SH3-like" evidence="4">
    <location>
        <begin position="673"/>
        <end position="705"/>
    </location>
</feature>
<dbReference type="Pfam" id="PF25597">
    <property type="entry name" value="SH3_retrovirus"/>
    <property type="match status" value="1"/>
</dbReference>
<evidence type="ECO:0000259" key="2">
    <source>
        <dbReference type="Pfam" id="PF14244"/>
    </source>
</evidence>
<dbReference type="Proteomes" id="UP001443914">
    <property type="component" value="Unassembled WGS sequence"/>
</dbReference>
<sequence length="705" mass="79208">MAATNSNSIYKDPLHLSPGDHSIIQLIPTVFADTGFNHWSRTLKLTLISTNKLGFVNGKCAKPASTDATYQDWIRTDYTVLRWILNSLSELIARSERFNQTNAPLLYQLRKEMMRITQGDDTVAEYYSRLKSVWEDLKSMDGLPDCTCSSLSTCSCNLLKKIIDRVNKHMLIDFIMGLHKKFEGLRGQILAMDPLTSVNQTFSKVHQAELQQQISNSDSAGDIDSFAMVVHKPLDYTPTSVKHSYSSKSFTPSNVWKRDSKKPKVDRSPYFCDFCKRHGHTKDFCYKLKDLQHKSGGVSSSARGVASSFGQKLAANVEEVYVFEDDTPSPSSSQLDLKFVEAVARVMCKVFKANPPDFTSMATASIVSSSFCSSPTNWIIDSGASDHMTFDFTDFNAHQMLHTPIVVSLPDGQIKHVHYSGTVLLTDIIELHNVLYLPDFKHRLLSLGRLLTNSGLIATFTSSACVIQSPSTDAVLCLDIRNAGIYQFHSSNAFLSHANKCTSHSVDYVALLHARLGHLSIGALKHGPYQVPSMSGASYFLTIVDDHSRMTWTVLLKDKTSVSAKLKQFLAYVSNHFHTTVQILRSDNRTKLFQRECGALLSDQGIVHQRTIPEVARALRFHGKLPKRFWGEMILATTHLINLTLTSVLNWKTPFEVLFHKPPDYSMLRVIRCLAYAHQKTGDKFKPRAFKCVMLGYPFAQKGYR</sequence>
<dbReference type="Pfam" id="PF14244">
    <property type="entry name" value="Retrotran_gag_3"/>
    <property type="match status" value="1"/>
</dbReference>
<dbReference type="Pfam" id="PF00665">
    <property type="entry name" value="rve"/>
    <property type="match status" value="1"/>
</dbReference>
<proteinExistence type="predicted"/>
<evidence type="ECO:0000259" key="4">
    <source>
        <dbReference type="Pfam" id="PF25597"/>
    </source>
</evidence>
<evidence type="ECO:0000313" key="5">
    <source>
        <dbReference type="EMBL" id="KAK9668254.1"/>
    </source>
</evidence>
<keyword evidence="6" id="KW-1185">Reference proteome</keyword>
<name>A0AAW1GYK7_SAPOF</name>
<dbReference type="InterPro" id="IPR001584">
    <property type="entry name" value="Integrase_cat-core"/>
</dbReference>
<organism evidence="5 6">
    <name type="scientific">Saponaria officinalis</name>
    <name type="common">Common soapwort</name>
    <name type="synonym">Lychnis saponaria</name>
    <dbReference type="NCBI Taxonomy" id="3572"/>
    <lineage>
        <taxon>Eukaryota</taxon>
        <taxon>Viridiplantae</taxon>
        <taxon>Streptophyta</taxon>
        <taxon>Embryophyta</taxon>
        <taxon>Tracheophyta</taxon>
        <taxon>Spermatophyta</taxon>
        <taxon>Magnoliopsida</taxon>
        <taxon>eudicotyledons</taxon>
        <taxon>Gunneridae</taxon>
        <taxon>Pentapetalae</taxon>
        <taxon>Caryophyllales</taxon>
        <taxon>Caryophyllaceae</taxon>
        <taxon>Caryophylleae</taxon>
        <taxon>Saponaria</taxon>
    </lineage>
</organism>
<dbReference type="Gene3D" id="3.30.420.10">
    <property type="entry name" value="Ribonuclease H-like superfamily/Ribonuclease H"/>
    <property type="match status" value="1"/>
</dbReference>
<dbReference type="EMBL" id="JBDFQZ010000013">
    <property type="protein sequence ID" value="KAK9668254.1"/>
    <property type="molecule type" value="Genomic_DNA"/>
</dbReference>
<dbReference type="SUPFAM" id="SSF53098">
    <property type="entry name" value="Ribonuclease H-like"/>
    <property type="match status" value="1"/>
</dbReference>
<dbReference type="InterPro" id="IPR029472">
    <property type="entry name" value="Copia-like_N"/>
</dbReference>
<feature type="domain" description="Retrovirus-related Pol polyprotein from transposon TNT 1-94-like beta-barrel" evidence="3">
    <location>
        <begin position="378"/>
        <end position="453"/>
    </location>
</feature>
<feature type="domain" description="Integrase catalytic" evidence="1">
    <location>
        <begin position="532"/>
        <end position="613"/>
    </location>
</feature>
<dbReference type="Pfam" id="PF22936">
    <property type="entry name" value="Pol_BBD"/>
    <property type="match status" value="1"/>
</dbReference>
<dbReference type="PANTHER" id="PTHR37610:SF40">
    <property type="entry name" value="OS01G0909600 PROTEIN"/>
    <property type="match status" value="1"/>
</dbReference>
<evidence type="ECO:0000259" key="3">
    <source>
        <dbReference type="Pfam" id="PF22936"/>
    </source>
</evidence>
<dbReference type="InterPro" id="IPR054722">
    <property type="entry name" value="PolX-like_BBD"/>
</dbReference>
<gene>
    <name evidence="5" type="ORF">RND81_13G045000</name>
</gene>
<dbReference type="PANTHER" id="PTHR37610">
    <property type="entry name" value="CCHC-TYPE DOMAIN-CONTAINING PROTEIN"/>
    <property type="match status" value="1"/>
</dbReference>
<accession>A0AAW1GYK7</accession>
<dbReference type="InterPro" id="IPR036397">
    <property type="entry name" value="RNaseH_sf"/>
</dbReference>
<evidence type="ECO:0008006" key="7">
    <source>
        <dbReference type="Google" id="ProtNLM"/>
    </source>
</evidence>
<dbReference type="InterPro" id="IPR012337">
    <property type="entry name" value="RNaseH-like_sf"/>
</dbReference>
<dbReference type="GO" id="GO:0003676">
    <property type="term" value="F:nucleic acid binding"/>
    <property type="evidence" value="ECO:0007669"/>
    <property type="project" value="InterPro"/>
</dbReference>
<dbReference type="AlphaFoldDB" id="A0AAW1GYK7"/>
<reference evidence="5" key="1">
    <citation type="submission" date="2024-03" db="EMBL/GenBank/DDBJ databases">
        <title>WGS assembly of Saponaria officinalis var. Norfolk2.</title>
        <authorList>
            <person name="Jenkins J."/>
            <person name="Shu S."/>
            <person name="Grimwood J."/>
            <person name="Barry K."/>
            <person name="Goodstein D."/>
            <person name="Schmutz J."/>
            <person name="Leebens-Mack J."/>
            <person name="Osbourn A."/>
        </authorList>
    </citation>
    <scope>NUCLEOTIDE SEQUENCE [LARGE SCALE GENOMIC DNA]</scope>
    <source>
        <strain evidence="5">JIC</strain>
    </source>
</reference>
<evidence type="ECO:0000313" key="6">
    <source>
        <dbReference type="Proteomes" id="UP001443914"/>
    </source>
</evidence>
<feature type="domain" description="Retrotransposon Copia-like N-terminal" evidence="2">
    <location>
        <begin position="24"/>
        <end position="64"/>
    </location>
</feature>